<proteinExistence type="inferred from homology"/>
<dbReference type="PRINTS" id="PR00105">
    <property type="entry name" value="C5METTRFRASE"/>
</dbReference>
<dbReference type="Proteomes" id="UP000280228">
    <property type="component" value="Chromosome"/>
</dbReference>
<evidence type="ECO:0000313" key="10">
    <source>
        <dbReference type="Proteomes" id="UP000280228"/>
    </source>
</evidence>
<dbReference type="PROSITE" id="PS51679">
    <property type="entry name" value="SAM_MT_C5"/>
    <property type="match status" value="1"/>
</dbReference>
<dbReference type="Gene3D" id="3.40.50.150">
    <property type="entry name" value="Vaccinia Virus protein VP39"/>
    <property type="match status" value="1"/>
</dbReference>
<dbReference type="SUPFAM" id="SSF53335">
    <property type="entry name" value="S-adenosyl-L-methionine-dependent methyltransferases"/>
    <property type="match status" value="1"/>
</dbReference>
<dbReference type="EMBL" id="CP034662">
    <property type="protein sequence ID" value="AZQ92897.1"/>
    <property type="molecule type" value="Genomic_DNA"/>
</dbReference>
<dbReference type="InterPro" id="IPR050750">
    <property type="entry name" value="C5-MTase"/>
</dbReference>
<dbReference type="GO" id="GO:0003886">
    <property type="term" value="F:DNA (cytosine-5-)-methyltransferase activity"/>
    <property type="evidence" value="ECO:0007669"/>
    <property type="project" value="UniProtKB-EC"/>
</dbReference>
<evidence type="ECO:0000256" key="8">
    <source>
        <dbReference type="RuleBase" id="RU000416"/>
    </source>
</evidence>
<dbReference type="RefSeq" id="WP_003660765.1">
    <property type="nucleotide sequence ID" value="NZ_CP010901.1"/>
</dbReference>
<reference evidence="9 10" key="1">
    <citation type="submission" date="2018-12" db="EMBL/GenBank/DDBJ databases">
        <title>Persistence of Moraxella catarrhalis in Chronic Obstructive Pulmonary Disease and Regulation of the Hag/MID Adhesin.</title>
        <authorList>
            <person name="Murphy T."/>
            <person name="Zhao X."/>
            <person name="Vyas G."/>
            <person name="Aluvathingal J."/>
            <person name="Nadendla S."/>
            <person name="Tallon L."/>
            <person name="Tettelin H."/>
        </authorList>
    </citation>
    <scope>NUCLEOTIDE SEQUENCE [LARGE SCALE GENOMIC DNA]</scope>
    <source>
        <strain evidence="9 10">46P58B1</strain>
    </source>
</reference>
<dbReference type="NCBIfam" id="TIGR00675">
    <property type="entry name" value="dcm"/>
    <property type="match status" value="1"/>
</dbReference>
<evidence type="ECO:0000256" key="7">
    <source>
        <dbReference type="PROSITE-ProRule" id="PRU01016"/>
    </source>
</evidence>
<keyword evidence="4 7" id="KW-0949">S-adenosyl-L-methionine</keyword>
<evidence type="ECO:0000256" key="6">
    <source>
        <dbReference type="ARBA" id="ARBA00047422"/>
    </source>
</evidence>
<keyword evidence="3 7" id="KW-0808">Transferase</keyword>
<name>A0A3A9RDU1_MORCA</name>
<evidence type="ECO:0000313" key="9">
    <source>
        <dbReference type="EMBL" id="AZQ92897.1"/>
    </source>
</evidence>
<protein>
    <recommendedName>
        <fullName evidence="1">DNA (cytosine-5-)-methyltransferase</fullName>
        <ecNumber evidence="1">2.1.1.37</ecNumber>
    </recommendedName>
</protein>
<evidence type="ECO:0000256" key="2">
    <source>
        <dbReference type="ARBA" id="ARBA00022603"/>
    </source>
</evidence>
<dbReference type="InterPro" id="IPR001525">
    <property type="entry name" value="C5_MeTfrase"/>
</dbReference>
<dbReference type="Gene3D" id="3.90.120.10">
    <property type="entry name" value="DNA Methylase, subunit A, domain 2"/>
    <property type="match status" value="1"/>
</dbReference>
<dbReference type="GO" id="GO:0032259">
    <property type="term" value="P:methylation"/>
    <property type="evidence" value="ECO:0007669"/>
    <property type="project" value="UniProtKB-KW"/>
</dbReference>
<comment type="catalytic activity">
    <reaction evidence="6">
        <text>a 2'-deoxycytidine in DNA + S-adenosyl-L-methionine = a 5-methyl-2'-deoxycytidine in DNA + S-adenosyl-L-homocysteine + H(+)</text>
        <dbReference type="Rhea" id="RHEA:13681"/>
        <dbReference type="Rhea" id="RHEA-COMP:11369"/>
        <dbReference type="Rhea" id="RHEA-COMP:11370"/>
        <dbReference type="ChEBI" id="CHEBI:15378"/>
        <dbReference type="ChEBI" id="CHEBI:57856"/>
        <dbReference type="ChEBI" id="CHEBI:59789"/>
        <dbReference type="ChEBI" id="CHEBI:85452"/>
        <dbReference type="ChEBI" id="CHEBI:85454"/>
        <dbReference type="EC" id="2.1.1.37"/>
    </reaction>
</comment>
<dbReference type="EC" id="2.1.1.37" evidence="1"/>
<feature type="active site" evidence="7">
    <location>
        <position position="73"/>
    </location>
</feature>
<comment type="similarity">
    <text evidence="7 8">Belongs to the class I-like SAM-binding methyltransferase superfamily. C5-methyltransferase family.</text>
</comment>
<keyword evidence="5" id="KW-0680">Restriction system</keyword>
<dbReference type="PANTHER" id="PTHR46098">
    <property type="entry name" value="TRNA (CYTOSINE(38)-C(5))-METHYLTRANSFERASE"/>
    <property type="match status" value="1"/>
</dbReference>
<organism evidence="9 10">
    <name type="scientific">Moraxella catarrhalis</name>
    <name type="common">Branhamella catarrhalis</name>
    <dbReference type="NCBI Taxonomy" id="480"/>
    <lineage>
        <taxon>Bacteria</taxon>
        <taxon>Pseudomonadati</taxon>
        <taxon>Pseudomonadota</taxon>
        <taxon>Gammaproteobacteria</taxon>
        <taxon>Moraxellales</taxon>
        <taxon>Moraxellaceae</taxon>
        <taxon>Moraxella</taxon>
    </lineage>
</organism>
<dbReference type="Pfam" id="PF00145">
    <property type="entry name" value="DNA_methylase"/>
    <property type="match status" value="1"/>
</dbReference>
<evidence type="ECO:0000256" key="4">
    <source>
        <dbReference type="ARBA" id="ARBA00022691"/>
    </source>
</evidence>
<dbReference type="AlphaFoldDB" id="A0A3A9RDU1"/>
<dbReference type="GO" id="GO:0009307">
    <property type="term" value="P:DNA restriction-modification system"/>
    <property type="evidence" value="ECO:0007669"/>
    <property type="project" value="UniProtKB-KW"/>
</dbReference>
<dbReference type="InterPro" id="IPR029063">
    <property type="entry name" value="SAM-dependent_MTases_sf"/>
</dbReference>
<gene>
    <name evidence="9" type="ORF">EJK53_0508</name>
</gene>
<evidence type="ECO:0000256" key="5">
    <source>
        <dbReference type="ARBA" id="ARBA00022747"/>
    </source>
</evidence>
<keyword evidence="2 7" id="KW-0489">Methyltransferase</keyword>
<accession>A0A3A9RDU1</accession>
<evidence type="ECO:0000256" key="3">
    <source>
        <dbReference type="ARBA" id="ARBA00022679"/>
    </source>
</evidence>
<sequence>MQLKFMDFCSGIGAGRLGLENAGMCCVAHSEIDLNSDLTYQLFFNDYSNLGDLTQLNSDDLPDFDVMLAGFPCQTFSIVGKRAGLDDNRGQIIYYLTDILKQKKVSFFILENVKGLINHNKGETLNFILSLLLEAGYDVYHQVLDSQYYGVPQMRQRVYFVGIRKDIKHMPFKFPQPILSKPIDDFLSDDRDYEFDVNNPTFQKYLASKYNKNQYNIEEILKNDHNIIDWRQSDLRLYDKKVPTLRTGRHGILYTKNGTLRKLSGYESLLLQGFSKQLAKKVIEHKLPDGKILSQAGNAMTVTVIEQIGKQLLKSIGEQDEQQAKLD</sequence>
<dbReference type="GeneID" id="66586065"/>
<evidence type="ECO:0000256" key="1">
    <source>
        <dbReference type="ARBA" id="ARBA00011975"/>
    </source>
</evidence>
<dbReference type="PANTHER" id="PTHR46098:SF1">
    <property type="entry name" value="TRNA (CYTOSINE(38)-C(5))-METHYLTRANSFERASE"/>
    <property type="match status" value="1"/>
</dbReference>